<dbReference type="RefSeq" id="WP_227181285.1">
    <property type="nucleotide sequence ID" value="NZ_JAJBZT010000007.1"/>
</dbReference>
<evidence type="ECO:0000256" key="1">
    <source>
        <dbReference type="ARBA" id="ARBA00010990"/>
    </source>
</evidence>
<dbReference type="PANTHER" id="PTHR12215:SF10">
    <property type="entry name" value="L-AMINOADIPATE-SEMIALDEHYDE DEHYDROGENASE-PHOSPHOPANTETHEINYL TRANSFERASE"/>
    <property type="match status" value="1"/>
</dbReference>
<proteinExistence type="inferred from homology"/>
<dbReference type="SUPFAM" id="SSF56214">
    <property type="entry name" value="4'-phosphopantetheinyl transferase"/>
    <property type="match status" value="2"/>
</dbReference>
<feature type="domain" description="4'-phosphopantetheinyl transferase" evidence="3">
    <location>
        <begin position="126"/>
        <end position="227"/>
    </location>
</feature>
<keyword evidence="2 4" id="KW-0808">Transferase</keyword>
<comment type="caution">
    <text evidence="4">The sequence shown here is derived from an EMBL/GenBank/DDBJ whole genome shotgun (WGS) entry which is preliminary data.</text>
</comment>
<accession>A0ABS8D8D3</accession>
<dbReference type="Proteomes" id="UP001165395">
    <property type="component" value="Unassembled WGS sequence"/>
</dbReference>
<dbReference type="PANTHER" id="PTHR12215">
    <property type="entry name" value="PHOSPHOPANTETHEINE TRANSFERASE"/>
    <property type="match status" value="1"/>
</dbReference>
<name>A0ABS8D8D3_9NEIS</name>
<dbReference type="InterPro" id="IPR050559">
    <property type="entry name" value="P-Pant_transferase_sf"/>
</dbReference>
<evidence type="ECO:0000313" key="5">
    <source>
        <dbReference type="Proteomes" id="UP001165395"/>
    </source>
</evidence>
<evidence type="ECO:0000259" key="3">
    <source>
        <dbReference type="Pfam" id="PF01648"/>
    </source>
</evidence>
<dbReference type="InterPro" id="IPR008278">
    <property type="entry name" value="4-PPantetheinyl_Trfase_dom"/>
</dbReference>
<dbReference type="InterPro" id="IPR037143">
    <property type="entry name" value="4-PPantetheinyl_Trfase_dom_sf"/>
</dbReference>
<gene>
    <name evidence="4" type="ORF">LIN78_13065</name>
</gene>
<sequence>MENNFILSRLIKQLSSPEAFVGSVWQINLSHALEPTDGTIHFLSENEQARAASISHVQSKQHFVLMRAALRCLLSTHYLPSKNPNEIDIQLTASGKPFIKDCPTIQFNLSHTGNIGLIAISTSHPSVGIDIEVISDKRNLLGIAKHFFSAKEYNFYHENQSPSSFYQIWTAKEAYVKCLGSGLSNQMQKISNIPTDKGVFLTTVEAEKKPAISVNHMAVENGYVASIAWLETLN</sequence>
<comment type="similarity">
    <text evidence="1">Belongs to the P-Pant transferase superfamily. Gsp/Sfp/HetI/AcpT family.</text>
</comment>
<dbReference type="Gene3D" id="3.90.470.20">
    <property type="entry name" value="4'-phosphopantetheinyl transferase domain"/>
    <property type="match status" value="2"/>
</dbReference>
<keyword evidence="5" id="KW-1185">Reference proteome</keyword>
<organism evidence="4 5">
    <name type="scientific">Leeia speluncae</name>
    <dbReference type="NCBI Taxonomy" id="2884804"/>
    <lineage>
        <taxon>Bacteria</taxon>
        <taxon>Pseudomonadati</taxon>
        <taxon>Pseudomonadota</taxon>
        <taxon>Betaproteobacteria</taxon>
        <taxon>Neisseriales</taxon>
        <taxon>Leeiaceae</taxon>
        <taxon>Leeia</taxon>
    </lineage>
</organism>
<dbReference type="GO" id="GO:0016740">
    <property type="term" value="F:transferase activity"/>
    <property type="evidence" value="ECO:0007669"/>
    <property type="project" value="UniProtKB-KW"/>
</dbReference>
<reference evidence="4" key="1">
    <citation type="submission" date="2021-10" db="EMBL/GenBank/DDBJ databases">
        <title>The complete genome sequence of Leeia sp. TBRC 13508.</title>
        <authorList>
            <person name="Charoenyingcharoen P."/>
            <person name="Yukphan P."/>
        </authorList>
    </citation>
    <scope>NUCLEOTIDE SEQUENCE</scope>
    <source>
        <strain evidence="4">TBRC 13508</strain>
    </source>
</reference>
<dbReference type="EMBL" id="JAJBZT010000007">
    <property type="protein sequence ID" value="MCB6184475.1"/>
    <property type="molecule type" value="Genomic_DNA"/>
</dbReference>
<protein>
    <submittedName>
        <fullName evidence="4">4'-phosphopantetheinyl transferase superfamily protein</fullName>
    </submittedName>
</protein>
<evidence type="ECO:0000313" key="4">
    <source>
        <dbReference type="EMBL" id="MCB6184475.1"/>
    </source>
</evidence>
<evidence type="ECO:0000256" key="2">
    <source>
        <dbReference type="ARBA" id="ARBA00022679"/>
    </source>
</evidence>
<dbReference type="Pfam" id="PF01648">
    <property type="entry name" value="ACPS"/>
    <property type="match status" value="1"/>
</dbReference>